<sequence length="427" mass="47033">MLNQTFRKGFGFIALVLLFALPFASSAQVPVPIKDTTRTLLLTGYIQTQYQHADSAGIPSYDGGDFTSNLDSRFAIRRARIQADYTRKFITGTIQFDLVPTSVRITDAYLQFSDPKFQTFNLGMGLTNVPFGYEVLASSYSLESIERSRLIQTLFPDEKDLGAHLIVQSPQAKWNTLKLSLALVNGSGRNFNDYDSRKNFVTSLQFDASKLLKKSSALNQLGVGVSYYNGGVRNNTNSMFYNGTDALGNKGFIEKPVTVGDYATRRYTGAHFLIGVKSVLGTTKFNTEYISGKQPGVAAGGAISGPLASRSFGVQPATPLYNREFEGYYFTLTQSLGKLPVFVVAKYDYYDPNTFVSGKTIGLAGNLTNAGDIAYNTWGLGSFVNIYKGAARLAIYYDFVTNESTSVTAYTHDIKDDVFTVRAQFKF</sequence>
<dbReference type="EMBL" id="FXSZ01000001">
    <property type="protein sequence ID" value="SMO34272.1"/>
    <property type="molecule type" value="Genomic_DNA"/>
</dbReference>
<dbReference type="AlphaFoldDB" id="A0A521AHI7"/>
<keyword evidence="1" id="KW-0732">Signal</keyword>
<evidence type="ECO:0000313" key="3">
    <source>
        <dbReference type="Proteomes" id="UP000315971"/>
    </source>
</evidence>
<evidence type="ECO:0000256" key="1">
    <source>
        <dbReference type="SAM" id="SignalP"/>
    </source>
</evidence>
<dbReference type="Proteomes" id="UP000315971">
    <property type="component" value="Unassembled WGS sequence"/>
</dbReference>
<keyword evidence="3" id="KW-1185">Reference proteome</keyword>
<dbReference type="OrthoDB" id="925187at2"/>
<dbReference type="RefSeq" id="WP_142600640.1">
    <property type="nucleotide sequence ID" value="NZ_FXSZ01000001.1"/>
</dbReference>
<feature type="chain" id="PRO_5022034863" evidence="1">
    <location>
        <begin position="28"/>
        <end position="427"/>
    </location>
</feature>
<dbReference type="Gene3D" id="2.40.160.10">
    <property type="entry name" value="Porin"/>
    <property type="match status" value="1"/>
</dbReference>
<reference evidence="2 3" key="1">
    <citation type="submission" date="2017-05" db="EMBL/GenBank/DDBJ databases">
        <authorList>
            <person name="Varghese N."/>
            <person name="Submissions S."/>
        </authorList>
    </citation>
    <scope>NUCLEOTIDE SEQUENCE [LARGE SCALE GENOMIC DNA]</scope>
    <source>
        <strain evidence="2 3">DSM 21342</strain>
    </source>
</reference>
<evidence type="ECO:0000313" key="2">
    <source>
        <dbReference type="EMBL" id="SMO34272.1"/>
    </source>
</evidence>
<dbReference type="InterPro" id="IPR023614">
    <property type="entry name" value="Porin_dom_sf"/>
</dbReference>
<organism evidence="2 3">
    <name type="scientific">Solitalea koreensis</name>
    <dbReference type="NCBI Taxonomy" id="543615"/>
    <lineage>
        <taxon>Bacteria</taxon>
        <taxon>Pseudomonadati</taxon>
        <taxon>Bacteroidota</taxon>
        <taxon>Sphingobacteriia</taxon>
        <taxon>Sphingobacteriales</taxon>
        <taxon>Sphingobacteriaceae</taxon>
        <taxon>Solitalea</taxon>
    </lineage>
</organism>
<proteinExistence type="predicted"/>
<accession>A0A521AHI7</accession>
<feature type="signal peptide" evidence="1">
    <location>
        <begin position="1"/>
        <end position="27"/>
    </location>
</feature>
<name>A0A521AHI7_9SPHI</name>
<protein>
    <submittedName>
        <fullName evidence="2">Phosphate-selective porin</fullName>
    </submittedName>
</protein>
<gene>
    <name evidence="2" type="ORF">SAMN06265350_101158</name>
</gene>
<dbReference type="SUPFAM" id="SSF56935">
    <property type="entry name" value="Porins"/>
    <property type="match status" value="1"/>
</dbReference>